<dbReference type="InterPro" id="IPR003423">
    <property type="entry name" value="OMP_efflux"/>
</dbReference>
<dbReference type="Pfam" id="PF02321">
    <property type="entry name" value="OEP"/>
    <property type="match status" value="1"/>
</dbReference>
<comment type="similarity">
    <text evidence="2">Belongs to the outer membrane factor (OMF) (TC 1.B.17) family.</text>
</comment>
<dbReference type="Gene3D" id="1.20.1600.10">
    <property type="entry name" value="Outer membrane efflux proteins (OEP)"/>
    <property type="match status" value="1"/>
</dbReference>
<evidence type="ECO:0000256" key="3">
    <source>
        <dbReference type="ARBA" id="ARBA00022448"/>
    </source>
</evidence>
<name>W4M9C2_9BACT</name>
<evidence type="ECO:0000313" key="8">
    <source>
        <dbReference type="EMBL" id="ETX06227.1"/>
    </source>
</evidence>
<gene>
    <name evidence="8" type="ORF">ETSY2_18405</name>
</gene>
<accession>W4M9C2</accession>
<dbReference type="EMBL" id="AZHX01000754">
    <property type="protein sequence ID" value="ETX06227.1"/>
    <property type="molecule type" value="Genomic_DNA"/>
</dbReference>
<sequence>MNIFKCRHPWFIVTYFGVLVLSASLLFAQAQPSDQVWTLEQMLERALETSPAVHEALANELVAASQLGRAKTGRLPTASFTGIISPITAAEGNAVDGDTDDDDFGIFSKGDLKVIQPIYAFGRLRNEIRAARKGVLASEAATQKSRHAVIFAIKELYYNLLLSHQIKELLDDSQENFAKALETVEERLENDEGNATEQDLLRLRIGAASVDKEQLTIERAIAVTRSALKRHLRVAAQTPFKLASTKLNTVNVTLKPLDFYLSQAPQHRPELAQLEAGLAARQARLEATRSQYYPAIFLASGFEYSVAP</sequence>
<evidence type="ECO:0000256" key="4">
    <source>
        <dbReference type="ARBA" id="ARBA00022452"/>
    </source>
</evidence>
<keyword evidence="9" id="KW-1185">Reference proteome</keyword>
<proteinExistence type="inferred from homology"/>
<evidence type="ECO:0000256" key="7">
    <source>
        <dbReference type="ARBA" id="ARBA00023237"/>
    </source>
</evidence>
<evidence type="ECO:0000256" key="1">
    <source>
        <dbReference type="ARBA" id="ARBA00004442"/>
    </source>
</evidence>
<feature type="non-terminal residue" evidence="8">
    <location>
        <position position="308"/>
    </location>
</feature>
<reference evidence="8 9" key="1">
    <citation type="journal article" date="2014" name="Nature">
        <title>An environmental bacterial taxon with a large and distinct metabolic repertoire.</title>
        <authorList>
            <person name="Wilson M.C."/>
            <person name="Mori T."/>
            <person name="Ruckert C."/>
            <person name="Uria A.R."/>
            <person name="Helf M.J."/>
            <person name="Takada K."/>
            <person name="Gernert C."/>
            <person name="Steffens U.A."/>
            <person name="Heycke N."/>
            <person name="Schmitt S."/>
            <person name="Rinke C."/>
            <person name="Helfrich E.J."/>
            <person name="Brachmann A.O."/>
            <person name="Gurgui C."/>
            <person name="Wakimoto T."/>
            <person name="Kracht M."/>
            <person name="Crusemann M."/>
            <person name="Hentschel U."/>
            <person name="Abe I."/>
            <person name="Matsunaga S."/>
            <person name="Kalinowski J."/>
            <person name="Takeyama H."/>
            <person name="Piel J."/>
        </authorList>
    </citation>
    <scope>NUCLEOTIDE SEQUENCE [LARGE SCALE GENOMIC DNA]</scope>
    <source>
        <strain evidence="9">TSY2</strain>
    </source>
</reference>
<evidence type="ECO:0000256" key="5">
    <source>
        <dbReference type="ARBA" id="ARBA00022692"/>
    </source>
</evidence>
<evidence type="ECO:0008006" key="10">
    <source>
        <dbReference type="Google" id="ProtNLM"/>
    </source>
</evidence>
<dbReference type="HOGENOM" id="CLU_037851_0_0_7"/>
<keyword evidence="5" id="KW-0812">Transmembrane</keyword>
<keyword evidence="4" id="KW-1134">Transmembrane beta strand</keyword>
<dbReference type="AlphaFoldDB" id="W4M9C2"/>
<keyword evidence="3" id="KW-0813">Transport</keyword>
<dbReference type="SUPFAM" id="SSF56954">
    <property type="entry name" value="Outer membrane efflux proteins (OEP)"/>
    <property type="match status" value="1"/>
</dbReference>
<dbReference type="PANTHER" id="PTHR30026">
    <property type="entry name" value="OUTER MEMBRANE PROTEIN TOLC"/>
    <property type="match status" value="1"/>
</dbReference>
<comment type="subcellular location">
    <subcellularLocation>
        <location evidence="1">Cell outer membrane</location>
    </subcellularLocation>
</comment>
<dbReference type="PANTHER" id="PTHR30026:SF13">
    <property type="entry name" value="MEMBRANE EFFLUX PROTEIN, PUTATIVE-RELATED"/>
    <property type="match status" value="1"/>
</dbReference>
<dbReference type="InterPro" id="IPR051906">
    <property type="entry name" value="TolC-like"/>
</dbReference>
<dbReference type="GO" id="GO:0009279">
    <property type="term" value="C:cell outer membrane"/>
    <property type="evidence" value="ECO:0007669"/>
    <property type="project" value="UniProtKB-SubCell"/>
</dbReference>
<dbReference type="Proteomes" id="UP000019140">
    <property type="component" value="Unassembled WGS sequence"/>
</dbReference>
<protein>
    <recommendedName>
        <fullName evidence="10">TolC family protein</fullName>
    </recommendedName>
</protein>
<dbReference type="GO" id="GO:0015562">
    <property type="term" value="F:efflux transmembrane transporter activity"/>
    <property type="evidence" value="ECO:0007669"/>
    <property type="project" value="InterPro"/>
</dbReference>
<evidence type="ECO:0000256" key="2">
    <source>
        <dbReference type="ARBA" id="ARBA00007613"/>
    </source>
</evidence>
<dbReference type="GO" id="GO:0015288">
    <property type="term" value="F:porin activity"/>
    <property type="evidence" value="ECO:0007669"/>
    <property type="project" value="TreeGrafter"/>
</dbReference>
<evidence type="ECO:0000256" key="6">
    <source>
        <dbReference type="ARBA" id="ARBA00023136"/>
    </source>
</evidence>
<evidence type="ECO:0000313" key="9">
    <source>
        <dbReference type="Proteomes" id="UP000019140"/>
    </source>
</evidence>
<organism evidence="8 9">
    <name type="scientific">Candidatus Entotheonella gemina</name>
    <dbReference type="NCBI Taxonomy" id="1429439"/>
    <lineage>
        <taxon>Bacteria</taxon>
        <taxon>Pseudomonadati</taxon>
        <taxon>Nitrospinota/Tectimicrobiota group</taxon>
        <taxon>Candidatus Tectimicrobiota</taxon>
        <taxon>Candidatus Entotheonellia</taxon>
        <taxon>Candidatus Entotheonellales</taxon>
        <taxon>Candidatus Entotheonellaceae</taxon>
        <taxon>Candidatus Entotheonella</taxon>
    </lineage>
</organism>
<keyword evidence="7" id="KW-0998">Cell outer membrane</keyword>
<keyword evidence="6" id="KW-0472">Membrane</keyword>
<dbReference type="GO" id="GO:1990281">
    <property type="term" value="C:efflux pump complex"/>
    <property type="evidence" value="ECO:0007669"/>
    <property type="project" value="TreeGrafter"/>
</dbReference>
<comment type="caution">
    <text evidence="8">The sequence shown here is derived from an EMBL/GenBank/DDBJ whole genome shotgun (WGS) entry which is preliminary data.</text>
</comment>